<evidence type="ECO:0000256" key="1">
    <source>
        <dbReference type="ARBA" id="ARBA00022722"/>
    </source>
</evidence>
<evidence type="ECO:0000256" key="2">
    <source>
        <dbReference type="ARBA" id="ARBA00022759"/>
    </source>
</evidence>
<dbReference type="CDD" id="cd22355">
    <property type="entry name" value="Sau3AI_C"/>
    <property type="match status" value="1"/>
</dbReference>
<reference evidence="6" key="2">
    <citation type="journal article" date="2014" name="ISME J.">
        <title>Microbial stratification in low pH oxic and suboxic macroscopic growths along an acid mine drainage.</title>
        <authorList>
            <person name="Mendez-Garcia C."/>
            <person name="Mesa V."/>
            <person name="Sprenger R.R."/>
            <person name="Richter M."/>
            <person name="Diez M.S."/>
            <person name="Solano J."/>
            <person name="Bargiela R."/>
            <person name="Golyshina O.V."/>
            <person name="Manteca A."/>
            <person name="Ramos J.L."/>
            <person name="Gallego J.R."/>
            <person name="Llorente I."/>
            <person name="Martins Dos Santos V.A."/>
            <person name="Jensen O.N."/>
            <person name="Pelaez A.I."/>
            <person name="Sanchez J."/>
            <person name="Ferrer M."/>
        </authorList>
    </citation>
    <scope>NUCLEOTIDE SEQUENCE</scope>
</reference>
<keyword evidence="2" id="KW-0255">Endonuclease</keyword>
<evidence type="ECO:0000256" key="4">
    <source>
        <dbReference type="SAM" id="MobiDB-lite"/>
    </source>
</evidence>
<feature type="non-terminal residue" evidence="6">
    <location>
        <position position="1"/>
    </location>
</feature>
<proteinExistence type="predicted"/>
<comment type="caution">
    <text evidence="6">The sequence shown here is derived from an EMBL/GenBank/DDBJ whole genome shotgun (WGS) entry which is preliminary data.</text>
</comment>
<feature type="compositionally biased region" description="Basic and acidic residues" evidence="4">
    <location>
        <begin position="155"/>
        <end position="167"/>
    </location>
</feature>
<reference evidence="6" key="1">
    <citation type="submission" date="2013-08" db="EMBL/GenBank/DDBJ databases">
        <authorList>
            <person name="Mendez C."/>
            <person name="Richter M."/>
            <person name="Ferrer M."/>
            <person name="Sanchez J."/>
        </authorList>
    </citation>
    <scope>NUCLEOTIDE SEQUENCE</scope>
</reference>
<sequence>LGFPELAARIKEFDQWGVEVKTLHLRERDGYPFESVSFPVVDLRELVQQDWEGIDAEDGTVIRPRSDLIDHLQRILFVTTYSPKGNDPQAGRRLGRSFFWTPSQDQWATIRSEWRQFQQEVAEGRAPYDRPYGSRRRRNRLTPASRTQVIHMRPHGRDSDDQYPDPHGRQVTKQCFWLNQRFVHRLVMENHALPPSAGE</sequence>
<evidence type="ECO:0000256" key="3">
    <source>
        <dbReference type="ARBA" id="ARBA00022801"/>
    </source>
</evidence>
<dbReference type="InterPro" id="IPR037057">
    <property type="entry name" value="DNA_rep_MutH/T2_RE_sf"/>
</dbReference>
<accession>T1C2R7</accession>
<gene>
    <name evidence="6" type="ORF">B1B_01776</name>
</gene>
<keyword evidence="1" id="KW-0540">Nuclease</keyword>
<dbReference type="SUPFAM" id="SSF52980">
    <property type="entry name" value="Restriction endonuclease-like"/>
    <property type="match status" value="1"/>
</dbReference>
<evidence type="ECO:0000259" key="5">
    <source>
        <dbReference type="Pfam" id="PF02976"/>
    </source>
</evidence>
<dbReference type="Pfam" id="PF02976">
    <property type="entry name" value="MutH"/>
    <property type="match status" value="1"/>
</dbReference>
<dbReference type="GO" id="GO:0016787">
    <property type="term" value="F:hydrolase activity"/>
    <property type="evidence" value="ECO:0007669"/>
    <property type="project" value="UniProtKB-KW"/>
</dbReference>
<dbReference type="InterPro" id="IPR011335">
    <property type="entry name" value="Restrct_endonuc-II-like"/>
</dbReference>
<name>T1C2R7_9ZZZZ</name>
<protein>
    <submittedName>
        <fullName evidence="6">DNA mismatch repair protein</fullName>
    </submittedName>
</protein>
<keyword evidence="3" id="KW-0378">Hydrolase</keyword>
<dbReference type="AlphaFoldDB" id="T1C2R7"/>
<dbReference type="GO" id="GO:0004519">
    <property type="term" value="F:endonuclease activity"/>
    <property type="evidence" value="ECO:0007669"/>
    <property type="project" value="UniProtKB-KW"/>
</dbReference>
<dbReference type="EMBL" id="AUZY01001089">
    <property type="protein sequence ID" value="EQD76302.1"/>
    <property type="molecule type" value="Genomic_DNA"/>
</dbReference>
<feature type="domain" description="DNA mismatch repair MutH/Type II restriction enzyme Sau3AI" evidence="5">
    <location>
        <begin position="11"/>
        <end position="112"/>
    </location>
</feature>
<organism evidence="6">
    <name type="scientific">mine drainage metagenome</name>
    <dbReference type="NCBI Taxonomy" id="410659"/>
    <lineage>
        <taxon>unclassified sequences</taxon>
        <taxon>metagenomes</taxon>
        <taxon>ecological metagenomes</taxon>
    </lineage>
</organism>
<dbReference type="GO" id="GO:0003677">
    <property type="term" value="F:DNA binding"/>
    <property type="evidence" value="ECO:0007669"/>
    <property type="project" value="InterPro"/>
</dbReference>
<evidence type="ECO:0000313" key="6">
    <source>
        <dbReference type="EMBL" id="EQD76302.1"/>
    </source>
</evidence>
<feature type="region of interest" description="Disordered" evidence="4">
    <location>
        <begin position="125"/>
        <end position="167"/>
    </location>
</feature>
<dbReference type="InterPro" id="IPR011337">
    <property type="entry name" value="DNA_rep_MutH/RE_typeII_Sau3AI"/>
</dbReference>
<dbReference type="Gene3D" id="3.40.600.10">
    <property type="entry name" value="DNA mismatch repair MutH/Restriction endonuclease, type II"/>
    <property type="match status" value="1"/>
</dbReference>